<proteinExistence type="predicted"/>
<dbReference type="Pfam" id="PF13385">
    <property type="entry name" value="Laminin_G_3"/>
    <property type="match status" value="1"/>
</dbReference>
<dbReference type="InterPro" id="IPR011041">
    <property type="entry name" value="Quinoprot_gluc/sorb_DH_b-prop"/>
</dbReference>
<evidence type="ECO:0000256" key="1">
    <source>
        <dbReference type="SAM" id="MobiDB-lite"/>
    </source>
</evidence>
<evidence type="ECO:0000259" key="2">
    <source>
        <dbReference type="PROSITE" id="PS51272"/>
    </source>
</evidence>
<dbReference type="PANTHER" id="PTHR19328:SF13">
    <property type="entry name" value="HIPL1 PROTEIN"/>
    <property type="match status" value="1"/>
</dbReference>
<gene>
    <name evidence="3" type="ORF">C8046_06605</name>
</gene>
<dbReference type="InterPro" id="IPR008964">
    <property type="entry name" value="Invasin/intimin_cell_adhesion"/>
</dbReference>
<dbReference type="EMBL" id="PYHR01000002">
    <property type="protein sequence ID" value="PWD50373.1"/>
    <property type="molecule type" value="Genomic_DNA"/>
</dbReference>
<feature type="domain" description="SLH" evidence="2">
    <location>
        <begin position="1432"/>
        <end position="1494"/>
    </location>
</feature>
<comment type="caution">
    <text evidence="3">The sequence shown here is derived from an EMBL/GenBank/DDBJ whole genome shotgun (WGS) entry which is preliminary data.</text>
</comment>
<dbReference type="Gene3D" id="2.120.10.30">
    <property type="entry name" value="TolB, C-terminal domain"/>
    <property type="match status" value="1"/>
</dbReference>
<dbReference type="InterPro" id="IPR011042">
    <property type="entry name" value="6-blade_b-propeller_TolB-like"/>
</dbReference>
<dbReference type="Pfam" id="PF02368">
    <property type="entry name" value="Big_2"/>
    <property type="match status" value="1"/>
</dbReference>
<dbReference type="Pfam" id="PF07995">
    <property type="entry name" value="GSDH"/>
    <property type="match status" value="1"/>
</dbReference>
<dbReference type="Gene3D" id="2.60.120.200">
    <property type="match status" value="1"/>
</dbReference>
<accession>A0A2U1ZTV8</accession>
<dbReference type="Proteomes" id="UP000245166">
    <property type="component" value="Unassembled WGS sequence"/>
</dbReference>
<protein>
    <submittedName>
        <fullName evidence="3">Glucose dehydrogenase</fullName>
    </submittedName>
</protein>
<dbReference type="SUPFAM" id="SSF50952">
    <property type="entry name" value="Soluble quinoprotein glucose dehydrogenase"/>
    <property type="match status" value="1"/>
</dbReference>
<evidence type="ECO:0000313" key="3">
    <source>
        <dbReference type="EMBL" id="PWD50373.1"/>
    </source>
</evidence>
<feature type="domain" description="SLH" evidence="2">
    <location>
        <begin position="1364"/>
        <end position="1428"/>
    </location>
</feature>
<feature type="region of interest" description="Disordered" evidence="1">
    <location>
        <begin position="1"/>
        <end position="24"/>
    </location>
</feature>
<dbReference type="InterPro" id="IPR003343">
    <property type="entry name" value="Big_2"/>
</dbReference>
<dbReference type="Gene3D" id="2.60.120.560">
    <property type="entry name" value="Exo-inulinase, domain 1"/>
    <property type="match status" value="1"/>
</dbReference>
<dbReference type="InterPro" id="IPR012938">
    <property type="entry name" value="Glc/Sorbosone_DH"/>
</dbReference>
<dbReference type="Gene3D" id="2.60.40.1080">
    <property type="match status" value="1"/>
</dbReference>
<dbReference type="SMART" id="SM00635">
    <property type="entry name" value="BID_2"/>
    <property type="match status" value="1"/>
</dbReference>
<dbReference type="PROSITE" id="PS51272">
    <property type="entry name" value="SLH"/>
    <property type="match status" value="3"/>
</dbReference>
<dbReference type="PANTHER" id="PTHR19328">
    <property type="entry name" value="HEDGEHOG-INTERACTING PROTEIN"/>
    <property type="match status" value="1"/>
</dbReference>
<keyword evidence="4" id="KW-1185">Reference proteome</keyword>
<reference evidence="3 4" key="1">
    <citation type="submission" date="2018-03" db="EMBL/GenBank/DDBJ databases">
        <title>Genome assembly of novel Miniimonas species PCH200.</title>
        <authorList>
            <person name="Thakur V."/>
            <person name="Kumar V."/>
            <person name="Singh D."/>
        </authorList>
    </citation>
    <scope>NUCLEOTIDE SEQUENCE [LARGE SCALE GENOMIC DNA]</scope>
    <source>
        <strain evidence="3 4">PCH200</strain>
    </source>
</reference>
<dbReference type="SUPFAM" id="SSF49373">
    <property type="entry name" value="Invasin/intimin cell-adhesion fragments"/>
    <property type="match status" value="1"/>
</dbReference>
<dbReference type="SUPFAM" id="SSF49899">
    <property type="entry name" value="Concanavalin A-like lectins/glucanases"/>
    <property type="match status" value="1"/>
</dbReference>
<organism evidence="3 4">
    <name type="scientific">Serinibacter arcticus</name>
    <dbReference type="NCBI Taxonomy" id="1655435"/>
    <lineage>
        <taxon>Bacteria</taxon>
        <taxon>Bacillati</taxon>
        <taxon>Actinomycetota</taxon>
        <taxon>Actinomycetes</taxon>
        <taxon>Micrococcales</taxon>
        <taxon>Beutenbergiaceae</taxon>
        <taxon>Serinibacter</taxon>
    </lineage>
</organism>
<dbReference type="Pfam" id="PF00395">
    <property type="entry name" value="SLH"/>
    <property type="match status" value="1"/>
</dbReference>
<dbReference type="InterPro" id="IPR013320">
    <property type="entry name" value="ConA-like_dom_sf"/>
</dbReference>
<feature type="domain" description="SLH" evidence="2">
    <location>
        <begin position="1295"/>
        <end position="1362"/>
    </location>
</feature>
<evidence type="ECO:0000313" key="4">
    <source>
        <dbReference type="Proteomes" id="UP000245166"/>
    </source>
</evidence>
<dbReference type="InterPro" id="IPR001119">
    <property type="entry name" value="SLH_dom"/>
</dbReference>
<sequence>MALGATMAAVPASAVPDENPPPPADESLAAAAVEGFTEHLTFEGYTVGPLSGQDGWTAHSSAQVVLDPVNQNNRALELTGPNRSAYRAITEIPDGETGTVFLRMRRDALSDNSFGVTDVDAPSTTSHSRAYVNNQNNDILKVRNGGAFADVGTWSEDVWQCVWIVADNAADRVTVYSQGGIYASQTRLPAGAEQTFGFREAVNGALDRFFWINGGNSNGRIMMDDLAIDPTGANLALPTGNPGDCETVPVVEQPLLNPLPDPTPVSLGIEVEELAQLPASTTTPATQDQRLIRHNRVQHVDEVPDGSGRLAVPDMNAILYLVDEDTGEYVDYLNVRNAFIDNFHNHAGLGTGLGFAEFHPDFATNGKFYTVHTEAGTALTQDTPDFPAYGSTGFHSVLTEWTATDPAAERFAGTNREVLRVPFNGRVHTMQQIAFNPTVEPGDADYGNLYLLVGDGGNGVNNANPQNLATPQGTIMRINPLGTDSANGSYGVPADNPFVGTAGALPEIYAVGMRDPHRISWDLEGDHTLYMAHIGEWQVESVYAVEPGDNFGWSEREGSFVARDRQIFPLPADDATEFDFTYPVAAYDHNRDPGQTGDAGVAVNGGFVYRGDIEALQGKYLFTDLVRGWVLSTEADEMIRNDGDPADLAEISQLKVFVDGEETTFSELVGSQRVDLRFGSDGENQLYLVSKADGKIWKVVGAREGDVEPPFEAAPQVLPELASNLVAHYAFDTPAAGDLTKEADLGQSGTTIDLVNGGREMRVHDAAYPGAGRALQTQQLSKNAATNDDWKAGVYNAAGVETLRPFNGADATSIMGWFKPTGEMPALNSNTADLSDRYNAIGLAGILSGSSDGHAVRSLLEVINVNGKPHVVGLARRVDTGSSWTYAAELPWDEILRKGEWVHLSASFDFVGGTMALYMNGEPLDGFYSPVANPWGAGGSSDTDPRGIKIGGSYPQNTREQNPFNGRMDDLMFLDTAVTPEQVAAQYARYAVEEPTPTAPAACSPDELTITDVAGAGNWAPRTPSKWQFTNGEVILAEAGTNPNDGIRRPFEYAVLSEGPVLGDVVMEAEVKLDAPPDVNNRDVILVFGHTSDTEYYYAHLSQDNTIYAHNGIFKVDGVDRERIDDQWNGTIGAPPAVTDDDWHQVRLTHCVETGEISVQVDGLSQPLLTATDSTFTEGRVGFGSFDNTGRLRNLTVTATPVEEPVVPAAVIVTPATAELEVGETVQLSAAVVPAGAPQEVTWSSSAVGAATVSESGLVTSVAPGTATVTATSVADGAVAGTATITVVEADVPPEPITFVDVAEGDLFFDEITWLAGRGITRGWTLPDGSTEFRPVTPIARDAMAAFLYRFAGSPDFTAPEVSPFSDVATDNQFYEEIAWLAEAEISTGWDNGDGTASFRPLEPIARDAIAAFLHRYAEGAGLVDQGWTPPVVSPFSDVSTGNQFYAEIAWLADSKIATGWIGEGNDGRDIFRPLNPVNRDAMAAFLFRLDQRR</sequence>
<name>A0A2U1ZTV8_9MICO</name>